<evidence type="ECO:0000313" key="2">
    <source>
        <dbReference type="Proteomes" id="UP000270185"/>
    </source>
</evidence>
<dbReference type="Proteomes" id="UP000270185">
    <property type="component" value="Chromosome"/>
</dbReference>
<proteinExistence type="predicted"/>
<gene>
    <name evidence="1" type="ORF">EIB73_14745</name>
</gene>
<evidence type="ECO:0000313" key="1">
    <source>
        <dbReference type="EMBL" id="AZI34357.1"/>
    </source>
</evidence>
<accession>A0A3G8XRD1</accession>
<dbReference type="AlphaFoldDB" id="A0A3G8XRD1"/>
<dbReference type="InterPro" id="IPR025935">
    <property type="entry name" value="AbiH"/>
</dbReference>
<dbReference type="RefSeq" id="WP_125025993.1">
    <property type="nucleotide sequence ID" value="NZ_CP034159.1"/>
</dbReference>
<keyword evidence="2" id="KW-1185">Reference proteome</keyword>
<dbReference type="Pfam" id="PF14253">
    <property type="entry name" value="AbiH"/>
    <property type="match status" value="1"/>
</dbReference>
<organism evidence="1 2">
    <name type="scientific">Kaistella carnis</name>
    <dbReference type="NCBI Taxonomy" id="1241979"/>
    <lineage>
        <taxon>Bacteria</taxon>
        <taxon>Pseudomonadati</taxon>
        <taxon>Bacteroidota</taxon>
        <taxon>Flavobacteriia</taxon>
        <taxon>Flavobacteriales</taxon>
        <taxon>Weeksellaceae</taxon>
        <taxon>Chryseobacterium group</taxon>
        <taxon>Kaistella</taxon>
    </lineage>
</organism>
<protein>
    <recommendedName>
        <fullName evidence="3">Bacteriophage abortive infection AbiH</fullName>
    </recommendedName>
</protein>
<evidence type="ECO:0008006" key="3">
    <source>
        <dbReference type="Google" id="ProtNLM"/>
    </source>
</evidence>
<dbReference type="EMBL" id="CP034159">
    <property type="protein sequence ID" value="AZI34357.1"/>
    <property type="molecule type" value="Genomic_DNA"/>
</dbReference>
<sequence>MNRLILVGNGFDLAHGLKTSYNDFIDDFWSSIVSTMTNSANRQSRYYKDDVIKVENTDSLELSFLSRMPVTNFETFKQCLQTYNYNLSIHNRFFTHINDHKSIRNWVDIENEYYQLLDRCSDSNYSIDALNRDFSVVKNLFIDYLKKINLTLIPKERIKNLIFERFYLKDFIQESQSKILNEVEKYLGIQFEKLNLQNDISLESRRFQKLFLEFQSNENSEIETINFLKARVDDLHTKSSIEIFKLDPKQTLFLNFNYTDSLKYYIDSRYENLVNIHGELLNKDKPVIFGFGDDVDEKYKHFENLNDNRYLENFKSIAYLQTRNYKKFLEFIDSEEYQVFIVGHSCGISDRTMLNTIFEHDNCKSVKPFFHKRPDGSDNYTEIVQNISRNFNDKKKYRDRVVNKTDCERLT</sequence>
<dbReference type="KEGG" id="ccas:EIB73_14745"/>
<dbReference type="OrthoDB" id="5903604at2"/>
<name>A0A3G8XRD1_9FLAO</name>
<reference evidence="2" key="1">
    <citation type="submission" date="2018-11" db="EMBL/GenBank/DDBJ databases">
        <title>Proposal to divide the Flavobacteriaceae and reorganize its genera based on Amino Acid Identity values calculated from whole genome sequences.</title>
        <authorList>
            <person name="Nicholson A.C."/>
            <person name="Gulvik C.A."/>
            <person name="Whitney A.M."/>
            <person name="Humrighouse B.W."/>
            <person name="Bell M."/>
            <person name="Holmes B."/>
            <person name="Steigerwalt A.G."/>
            <person name="Villarma A."/>
            <person name="Sheth M."/>
            <person name="Batra D."/>
            <person name="Pryor J."/>
            <person name="Bernardet J.-F."/>
            <person name="Hugo C."/>
            <person name="Kampfer P."/>
            <person name="Newman J.D."/>
            <person name="McQuiston J.R."/>
        </authorList>
    </citation>
    <scope>NUCLEOTIDE SEQUENCE [LARGE SCALE GENOMIC DNA]</scope>
    <source>
        <strain evidence="2">G0081</strain>
    </source>
</reference>